<dbReference type="RefSeq" id="WP_184752315.1">
    <property type="nucleotide sequence ID" value="NZ_BAABEK010000163.1"/>
</dbReference>
<sequence length="110" mass="12065">MPNQPKTPNRTLRFGDPEWEGFGVFSEARGSDRTKILALFIDACLGRPVQLPAPLPPAHFAALLKTAASETEKALQAETNDSRREVLDRKHKALQALATEAAERASQQLS</sequence>
<organism evidence="1 2">
    <name type="scientific">Streptosporangium album</name>
    <dbReference type="NCBI Taxonomy" id="47479"/>
    <lineage>
        <taxon>Bacteria</taxon>
        <taxon>Bacillati</taxon>
        <taxon>Actinomycetota</taxon>
        <taxon>Actinomycetes</taxon>
        <taxon>Streptosporangiales</taxon>
        <taxon>Streptosporangiaceae</taxon>
        <taxon>Streptosporangium</taxon>
    </lineage>
</organism>
<comment type="caution">
    <text evidence="1">The sequence shown here is derived from an EMBL/GenBank/DDBJ whole genome shotgun (WGS) entry which is preliminary data.</text>
</comment>
<proteinExistence type="predicted"/>
<protein>
    <submittedName>
        <fullName evidence="1">Uncharacterized protein</fullName>
    </submittedName>
</protein>
<reference evidence="1 2" key="1">
    <citation type="submission" date="2020-08" db="EMBL/GenBank/DDBJ databases">
        <title>Sequencing the genomes of 1000 actinobacteria strains.</title>
        <authorList>
            <person name="Klenk H.-P."/>
        </authorList>
    </citation>
    <scope>NUCLEOTIDE SEQUENCE [LARGE SCALE GENOMIC DNA]</scope>
    <source>
        <strain evidence="1 2">DSM 43023</strain>
    </source>
</reference>
<evidence type="ECO:0000313" key="2">
    <source>
        <dbReference type="Proteomes" id="UP000534286"/>
    </source>
</evidence>
<name>A0A7W7RPW7_9ACTN</name>
<accession>A0A7W7RPW7</accession>
<dbReference type="EMBL" id="JACHJU010000001">
    <property type="protein sequence ID" value="MBB4936017.1"/>
    <property type="molecule type" value="Genomic_DNA"/>
</dbReference>
<dbReference type="Proteomes" id="UP000534286">
    <property type="component" value="Unassembled WGS sequence"/>
</dbReference>
<keyword evidence="2" id="KW-1185">Reference proteome</keyword>
<evidence type="ECO:0000313" key="1">
    <source>
        <dbReference type="EMBL" id="MBB4936017.1"/>
    </source>
</evidence>
<gene>
    <name evidence="1" type="ORF">FHR32_000322</name>
</gene>
<dbReference type="AlphaFoldDB" id="A0A7W7RPW7"/>